<dbReference type="GeneTree" id="ENSGT00390000010440"/>
<evidence type="ECO:0000256" key="1">
    <source>
        <dbReference type="ARBA" id="ARBA00004342"/>
    </source>
</evidence>
<comment type="function">
    <text evidence="12">Increases cell migration by inducing filopodia formation at the leading edge of migrating cells. Plays a role in regulation of apoptosis, possibly through control of CASP3. May be involved in a redox-related process.</text>
</comment>
<organism evidence="17 18">
    <name type="scientific">Gallus gallus</name>
    <name type="common">Chicken</name>
    <dbReference type="NCBI Taxonomy" id="9031"/>
    <lineage>
        <taxon>Eukaryota</taxon>
        <taxon>Metazoa</taxon>
        <taxon>Chordata</taxon>
        <taxon>Craniata</taxon>
        <taxon>Vertebrata</taxon>
        <taxon>Euteleostomi</taxon>
        <taxon>Archelosauria</taxon>
        <taxon>Archosauria</taxon>
        <taxon>Dinosauria</taxon>
        <taxon>Saurischia</taxon>
        <taxon>Theropoda</taxon>
        <taxon>Coelurosauria</taxon>
        <taxon>Aves</taxon>
        <taxon>Neognathae</taxon>
        <taxon>Galloanserae</taxon>
        <taxon>Galliformes</taxon>
        <taxon>Phasianidae</taxon>
        <taxon>Phasianinae</taxon>
        <taxon>Gallus</taxon>
    </lineage>
</organism>
<evidence type="ECO:0000256" key="12">
    <source>
        <dbReference type="ARBA" id="ARBA00055778"/>
    </source>
</evidence>
<evidence type="ECO:0000313" key="18">
    <source>
        <dbReference type="Proteomes" id="UP000000539"/>
    </source>
</evidence>
<comment type="subunit">
    <text evidence="14">Interacts with GPX1.</text>
</comment>
<dbReference type="OrthoDB" id="5962009at2759"/>
<keyword evidence="9" id="KW-0676">Redox-active center</keyword>
<evidence type="ECO:0000256" key="9">
    <source>
        <dbReference type="ARBA" id="ARBA00023284"/>
    </source>
</evidence>
<keyword evidence="6" id="KW-0007">Acetylation</keyword>
<evidence type="ECO:0000256" key="2">
    <source>
        <dbReference type="ARBA" id="ARBA00004514"/>
    </source>
</evidence>
<keyword evidence="18" id="KW-1185">Reference proteome</keyword>
<keyword evidence="7" id="KW-0472">Membrane</keyword>
<evidence type="ECO:0000256" key="13">
    <source>
        <dbReference type="ARBA" id="ARBA00060789"/>
    </source>
</evidence>
<dbReference type="AlphaFoldDB" id="A0A8V1A258"/>
<keyword evidence="5" id="KW-0053">Apoptosis</keyword>
<keyword evidence="3" id="KW-1003">Cell membrane</keyword>
<evidence type="ECO:0000256" key="14">
    <source>
        <dbReference type="ARBA" id="ARBA00065658"/>
    </source>
</evidence>
<evidence type="ECO:0000256" key="4">
    <source>
        <dbReference type="ARBA" id="ARBA00022490"/>
    </source>
</evidence>
<gene>
    <name evidence="17" type="primary">MIEN1</name>
</gene>
<evidence type="ECO:0000256" key="15">
    <source>
        <dbReference type="ARBA" id="ARBA00069166"/>
    </source>
</evidence>
<feature type="region of interest" description="Disordered" evidence="16">
    <location>
        <begin position="1"/>
        <end position="27"/>
    </location>
</feature>
<evidence type="ECO:0000256" key="3">
    <source>
        <dbReference type="ARBA" id="ARBA00022475"/>
    </source>
</evidence>
<evidence type="ECO:0000256" key="8">
    <source>
        <dbReference type="ARBA" id="ARBA00023157"/>
    </source>
</evidence>
<dbReference type="InterPro" id="IPR051441">
    <property type="entry name" value="SelW_related"/>
</dbReference>
<dbReference type="GO" id="GO:0006915">
    <property type="term" value="P:apoptotic process"/>
    <property type="evidence" value="ECO:0007669"/>
    <property type="project" value="UniProtKB-KW"/>
</dbReference>
<proteinExistence type="inferred from homology"/>
<dbReference type="InterPro" id="IPR036249">
    <property type="entry name" value="Thioredoxin-like_sf"/>
</dbReference>
<sequence>MSSGGGNGAAAVGTETEAGDGFGSDSGSERRVHIMVEYCEPCGFGATYEELASAVREEYPDIEIESRLGGTGAFEIEINGQLVFSKLENGGFPYEKDSQEWGTAGEDHQQPPPLHHPVALRPVGVSCPLSTPCFTAPR</sequence>
<evidence type="ECO:0000256" key="16">
    <source>
        <dbReference type="SAM" id="MobiDB-lite"/>
    </source>
</evidence>
<keyword evidence="11" id="KW-0636">Prenylation</keyword>
<dbReference type="Pfam" id="PF10262">
    <property type="entry name" value="Rdx"/>
    <property type="match status" value="1"/>
</dbReference>
<comment type="subcellular location">
    <subcellularLocation>
        <location evidence="1">Cell membrane</location>
        <topology evidence="1">Lipid-anchor</topology>
        <orientation evidence="1">Cytoplasmic side</orientation>
    </subcellularLocation>
    <subcellularLocation>
        <location evidence="2">Cytoplasm</location>
        <location evidence="2">Cytosol</location>
    </subcellularLocation>
</comment>
<name>A0A8V1A258_CHICK</name>
<reference evidence="17" key="1">
    <citation type="submission" date="2020-11" db="EMBL/GenBank/DDBJ databases">
        <title>Gallus gallus (Chicken) genome, bGalGal1, GRCg7b, maternal haplotype autosomes + Z &amp; W.</title>
        <authorList>
            <person name="Warren W."/>
            <person name="Formenti G."/>
            <person name="Fedrigo O."/>
            <person name="Haase B."/>
            <person name="Mountcastle J."/>
            <person name="Balacco J."/>
            <person name="Tracey A."/>
            <person name="Schneider V."/>
            <person name="Okimoto R."/>
            <person name="Cheng H."/>
            <person name="Hawken R."/>
            <person name="Howe K."/>
            <person name="Jarvis E.D."/>
        </authorList>
    </citation>
    <scope>NUCLEOTIDE SEQUENCE [LARGE SCALE GENOMIC DNA]</scope>
    <source>
        <strain evidence="17">Broiler</strain>
    </source>
</reference>
<evidence type="ECO:0000256" key="5">
    <source>
        <dbReference type="ARBA" id="ARBA00022703"/>
    </source>
</evidence>
<evidence type="ECO:0000256" key="7">
    <source>
        <dbReference type="ARBA" id="ARBA00023136"/>
    </source>
</evidence>
<dbReference type="NCBIfam" id="TIGR02174">
    <property type="entry name" value="CXXU_selWTH"/>
    <property type="match status" value="1"/>
</dbReference>
<evidence type="ECO:0000256" key="11">
    <source>
        <dbReference type="ARBA" id="ARBA00023289"/>
    </source>
</evidence>
<dbReference type="Gene3D" id="3.40.30.10">
    <property type="entry name" value="Glutaredoxin"/>
    <property type="match status" value="1"/>
</dbReference>
<dbReference type="Ensembl" id="ENSGALT00010059821.1">
    <property type="protein sequence ID" value="ENSGALP00010036582.1"/>
    <property type="gene ID" value="ENSGALG00010024519.1"/>
</dbReference>
<dbReference type="GO" id="GO:0005886">
    <property type="term" value="C:plasma membrane"/>
    <property type="evidence" value="ECO:0007669"/>
    <property type="project" value="UniProtKB-SubCell"/>
</dbReference>
<dbReference type="FunFam" id="3.40.30.10:FF:000131">
    <property type="entry name" value="migration and invasion enhancer 1"/>
    <property type="match status" value="1"/>
</dbReference>
<dbReference type="SUPFAM" id="SSF52833">
    <property type="entry name" value="Thioredoxin-like"/>
    <property type="match status" value="1"/>
</dbReference>
<evidence type="ECO:0000256" key="6">
    <source>
        <dbReference type="ARBA" id="ARBA00022990"/>
    </source>
</evidence>
<protein>
    <recommendedName>
        <fullName evidence="15">Migration and invasion enhancer 1</fullName>
    </recommendedName>
</protein>
<dbReference type="PANTHER" id="PTHR15124:SF27">
    <property type="entry name" value="MIGRATION AND INVASION ENHANCER 1"/>
    <property type="match status" value="1"/>
</dbReference>
<keyword evidence="4" id="KW-0963">Cytoplasm</keyword>
<feature type="compositionally biased region" description="Basic and acidic residues" evidence="16">
    <location>
        <begin position="94"/>
        <end position="109"/>
    </location>
</feature>
<keyword evidence="10" id="KW-0449">Lipoprotein</keyword>
<accession>A0A8V1A258</accession>
<dbReference type="Proteomes" id="UP000000539">
    <property type="component" value="Chromosome 27"/>
</dbReference>
<feature type="region of interest" description="Disordered" evidence="16">
    <location>
        <begin position="94"/>
        <end position="117"/>
    </location>
</feature>
<dbReference type="GO" id="GO:0005829">
    <property type="term" value="C:cytosol"/>
    <property type="evidence" value="ECO:0007669"/>
    <property type="project" value="UniProtKB-SubCell"/>
</dbReference>
<dbReference type="PANTHER" id="PTHR15124">
    <property type="entry name" value="SELENOPROTEIN W"/>
    <property type="match status" value="1"/>
</dbReference>
<reference evidence="17" key="3">
    <citation type="submission" date="2025-09" db="UniProtKB">
        <authorList>
            <consortium name="Ensembl"/>
        </authorList>
    </citation>
    <scope>IDENTIFICATION</scope>
    <source>
        <strain evidence="17">broiler</strain>
    </source>
</reference>
<evidence type="ECO:0000256" key="10">
    <source>
        <dbReference type="ARBA" id="ARBA00023288"/>
    </source>
</evidence>
<comment type="similarity">
    <text evidence="13">Belongs to the SelWTH family.</text>
</comment>
<keyword evidence="8" id="KW-1015">Disulfide bond</keyword>
<evidence type="ECO:0000313" key="17">
    <source>
        <dbReference type="Ensembl" id="ENSGALP00010036582.1"/>
    </source>
</evidence>
<dbReference type="InterPro" id="IPR011893">
    <property type="entry name" value="Selenoprotein_Rdx-typ"/>
</dbReference>
<reference evidence="17" key="2">
    <citation type="submission" date="2025-08" db="UniProtKB">
        <authorList>
            <consortium name="Ensembl"/>
        </authorList>
    </citation>
    <scope>IDENTIFICATION</scope>
    <source>
        <strain evidence="17">broiler</strain>
    </source>
</reference>